<dbReference type="PANTHER" id="PTHR38813">
    <property type="match status" value="1"/>
</dbReference>
<dbReference type="SUPFAM" id="SSF143011">
    <property type="entry name" value="RelE-like"/>
    <property type="match status" value="1"/>
</dbReference>
<dbReference type="Gene3D" id="3.30.2310.20">
    <property type="entry name" value="RelE-like"/>
    <property type="match status" value="1"/>
</dbReference>
<comment type="caution">
    <text evidence="1">The sequence shown here is derived from an EMBL/GenBank/DDBJ whole genome shotgun (WGS) entry which is preliminary data.</text>
</comment>
<gene>
    <name evidence="1" type="ORF">COY52_08230</name>
</gene>
<reference evidence="2" key="1">
    <citation type="submission" date="2017-09" db="EMBL/GenBank/DDBJ databases">
        <title>Depth-based differentiation of microbial function through sediment-hosted aquifers and enrichment of novel symbionts in the deep terrestrial subsurface.</title>
        <authorList>
            <person name="Probst A.J."/>
            <person name="Ladd B."/>
            <person name="Jarett J.K."/>
            <person name="Geller-Mcgrath D.E."/>
            <person name="Sieber C.M.K."/>
            <person name="Emerson J.B."/>
            <person name="Anantharaman K."/>
            <person name="Thomas B.C."/>
            <person name="Malmstrom R."/>
            <person name="Stieglmeier M."/>
            <person name="Klingl A."/>
            <person name="Woyke T."/>
            <person name="Ryan C.M."/>
            <person name="Banfield J.F."/>
        </authorList>
    </citation>
    <scope>NUCLEOTIDE SEQUENCE [LARGE SCALE GENOMIC DNA]</scope>
</reference>
<evidence type="ECO:0000313" key="2">
    <source>
        <dbReference type="Proteomes" id="UP000229307"/>
    </source>
</evidence>
<accession>A0A2M7S934</accession>
<dbReference type="PANTHER" id="PTHR38813:SF1">
    <property type="entry name" value="TOXIN RELE1-RELATED"/>
    <property type="match status" value="1"/>
</dbReference>
<dbReference type="AlphaFoldDB" id="A0A2M7S934"/>
<sequence length="87" mass="10522">MFNLIVKKSVKKDIENISRDDLQRIADNIKALKFNPLPIGVKKIKKGKEFYYRIRQGNFRIGYRFDLINKLIEIIYIRRRNERTYSS</sequence>
<dbReference type="InterPro" id="IPR052747">
    <property type="entry name" value="TA_system_RelE_toxin"/>
</dbReference>
<organism evidence="1 2">
    <name type="scientific">Candidatus Desantisbacteria bacterium CG_4_10_14_0_8_um_filter_48_22</name>
    <dbReference type="NCBI Taxonomy" id="1974543"/>
    <lineage>
        <taxon>Bacteria</taxon>
        <taxon>Candidatus Desantisiibacteriota</taxon>
    </lineage>
</organism>
<evidence type="ECO:0000313" key="1">
    <source>
        <dbReference type="EMBL" id="PIZ16027.1"/>
    </source>
</evidence>
<proteinExistence type="predicted"/>
<dbReference type="InterPro" id="IPR035093">
    <property type="entry name" value="RelE/ParE_toxin_dom_sf"/>
</dbReference>
<dbReference type="Proteomes" id="UP000229307">
    <property type="component" value="Unassembled WGS sequence"/>
</dbReference>
<dbReference type="EMBL" id="PFMR01000216">
    <property type="protein sequence ID" value="PIZ16027.1"/>
    <property type="molecule type" value="Genomic_DNA"/>
</dbReference>
<name>A0A2M7S934_9BACT</name>
<protein>
    <submittedName>
        <fullName evidence="1">Type II toxin-antitoxin system mRNA interferase toxin, RelE/StbE family</fullName>
    </submittedName>
</protein>